<dbReference type="EMBL" id="NQKI01000015">
    <property type="protein sequence ID" value="OZY59369.1"/>
    <property type="molecule type" value="Genomic_DNA"/>
</dbReference>
<evidence type="ECO:0000313" key="1">
    <source>
        <dbReference type="EMBL" id="OZY59369.1"/>
    </source>
</evidence>
<dbReference type="Proteomes" id="UP000215788">
    <property type="component" value="Unassembled WGS sequence"/>
</dbReference>
<proteinExistence type="predicted"/>
<dbReference type="AlphaFoldDB" id="A0A266NAA2"/>
<protein>
    <submittedName>
        <fullName evidence="1">Uncharacterized protein</fullName>
    </submittedName>
</protein>
<accession>A0A266NAA2</accession>
<gene>
    <name evidence="1" type="ORF">CJF39_11645</name>
</gene>
<evidence type="ECO:0000313" key="2">
    <source>
        <dbReference type="Proteomes" id="UP000215788"/>
    </source>
</evidence>
<sequence length="166" mass="19075">MVFFTMTRWPLKILQPTRSQCFKPSINRATLITLRRPAQLWSSKPFNYKGELLMKYSLTFMHPNAHDSRESDFYTLEIDAQSAPQSLSDFNGGTAKAYAGYQTSDDKFIIKADPHNDDTIELWGHNTPVWNVWQNTSNLNLGGKVIVNESGKHYSSIEAKITRRSW</sequence>
<reference evidence="1 2" key="1">
    <citation type="submission" date="2017-08" db="EMBL/GenBank/DDBJ databases">
        <title>Genomic and metabolic characterisation of spoilage-associated Pseudomonas species.</title>
        <authorList>
            <person name="Stanborough T."/>
            <person name="Fegan N."/>
            <person name="Powell S.M."/>
            <person name="Singh T."/>
            <person name="Tamplin M.L."/>
            <person name="Chandry P.S."/>
        </authorList>
    </citation>
    <scope>NUCLEOTIDE SEQUENCE [LARGE SCALE GENOMIC DNA]</scope>
    <source>
        <strain evidence="1 2">L1802</strain>
    </source>
</reference>
<organism evidence="1 2">
    <name type="scientific">Pseudomonas lundensis</name>
    <dbReference type="NCBI Taxonomy" id="86185"/>
    <lineage>
        <taxon>Bacteria</taxon>
        <taxon>Pseudomonadati</taxon>
        <taxon>Pseudomonadota</taxon>
        <taxon>Gammaproteobacteria</taxon>
        <taxon>Pseudomonadales</taxon>
        <taxon>Pseudomonadaceae</taxon>
        <taxon>Pseudomonas</taxon>
    </lineage>
</organism>
<name>A0A266NAA2_9PSED</name>
<comment type="caution">
    <text evidence="1">The sequence shown here is derived from an EMBL/GenBank/DDBJ whole genome shotgun (WGS) entry which is preliminary data.</text>
</comment>